<name>A0A6C0D381_9ZZZZ</name>
<evidence type="ECO:0000313" key="3">
    <source>
        <dbReference type="EMBL" id="QHT10155.1"/>
    </source>
</evidence>
<feature type="compositionally biased region" description="Low complexity" evidence="1">
    <location>
        <begin position="266"/>
        <end position="275"/>
    </location>
</feature>
<evidence type="ECO:0000256" key="1">
    <source>
        <dbReference type="SAM" id="MobiDB-lite"/>
    </source>
</evidence>
<keyword evidence="2" id="KW-0472">Membrane</keyword>
<accession>A0A6C0D381</accession>
<organism evidence="3">
    <name type="scientific">viral metagenome</name>
    <dbReference type="NCBI Taxonomy" id="1070528"/>
    <lineage>
        <taxon>unclassified sequences</taxon>
        <taxon>metagenomes</taxon>
        <taxon>organismal metagenomes</taxon>
    </lineage>
</organism>
<feature type="transmembrane region" description="Helical" evidence="2">
    <location>
        <begin position="196"/>
        <end position="213"/>
    </location>
</feature>
<dbReference type="AlphaFoldDB" id="A0A6C0D381"/>
<feature type="region of interest" description="Disordered" evidence="1">
    <location>
        <begin position="1"/>
        <end position="27"/>
    </location>
</feature>
<sequence>MSEDMQISTPPPSTVPLVPPSSPNLPGDISEDPFTQQVGPVSNGFEGFAIPNIDYPHRLYNKKKTIIGFFMQQFEKLRGGTMSAKDKKCVQQILDTVLDKLPTFAQKYFSKTYILFCKKEINIQIKTIQDVFRNKTLLSTHDIQDSLYYQYILKYGSDDSLTQSMVYFFLLLRIMYDFLGILNFHPNPKKTINLPIGIYFILIIEIYSFFWVVENQQQIRNMLIKYKRPLQRFIDSKEIINPTHVKRALQDFKQQHGGGGGGYGGDYDQQQQQKTQQQKESCYNMNVGGEVTLYDMFLVVALYMSRLQTLQPNFYKLLVYQPVNQKLYEKVFKYKPEKQPFSFEVDTGSTFYRDEFDILERSLIL</sequence>
<keyword evidence="2" id="KW-0812">Transmembrane</keyword>
<keyword evidence="2" id="KW-1133">Transmembrane helix</keyword>
<evidence type="ECO:0000256" key="2">
    <source>
        <dbReference type="SAM" id="Phobius"/>
    </source>
</evidence>
<proteinExistence type="predicted"/>
<dbReference type="EMBL" id="MN739518">
    <property type="protein sequence ID" value="QHT10155.1"/>
    <property type="molecule type" value="Genomic_DNA"/>
</dbReference>
<feature type="compositionally biased region" description="Pro residues" evidence="1">
    <location>
        <begin position="9"/>
        <end position="23"/>
    </location>
</feature>
<feature type="transmembrane region" description="Helical" evidence="2">
    <location>
        <begin position="164"/>
        <end position="184"/>
    </location>
</feature>
<protein>
    <submittedName>
        <fullName evidence="3">Uncharacterized protein</fullName>
    </submittedName>
</protein>
<feature type="compositionally biased region" description="Gly residues" evidence="1">
    <location>
        <begin position="256"/>
        <end position="265"/>
    </location>
</feature>
<feature type="region of interest" description="Disordered" evidence="1">
    <location>
        <begin position="255"/>
        <end position="275"/>
    </location>
</feature>
<reference evidence="3" key="1">
    <citation type="journal article" date="2020" name="Nature">
        <title>Giant virus diversity and host interactions through global metagenomics.</title>
        <authorList>
            <person name="Schulz F."/>
            <person name="Roux S."/>
            <person name="Paez-Espino D."/>
            <person name="Jungbluth S."/>
            <person name="Walsh D.A."/>
            <person name="Denef V.J."/>
            <person name="McMahon K.D."/>
            <person name="Konstantinidis K.T."/>
            <person name="Eloe-Fadrosh E.A."/>
            <person name="Kyrpides N.C."/>
            <person name="Woyke T."/>
        </authorList>
    </citation>
    <scope>NUCLEOTIDE SEQUENCE</scope>
    <source>
        <strain evidence="3">GVMAG-M-3300023174-104</strain>
    </source>
</reference>